<dbReference type="AlphaFoldDB" id="A0A3S5AHF9"/>
<feature type="compositionally biased region" description="Polar residues" evidence="1">
    <location>
        <begin position="86"/>
        <end position="102"/>
    </location>
</feature>
<evidence type="ECO:0000313" key="3">
    <source>
        <dbReference type="Proteomes" id="UP000784294"/>
    </source>
</evidence>
<sequence>MAPFLFNQYLRLPHWSAPPAPYPLPRDGESSESCTNSNAGIHESVDPRAASCCCPISSHLGISHSASSSSSHSLPNSPIGSPSPRSPTQSSNSNEFRPTCSTFRPIPPKPTFASRITWSPGLKWPSSGHVEFCNVSLRYPTSVLSNQMMSDAAVAATGAFEAESQWQHRHPLFETHASTSTRQREEEVQPTTSAASHATFT</sequence>
<feature type="compositionally biased region" description="Polar residues" evidence="1">
    <location>
        <begin position="189"/>
        <end position="201"/>
    </location>
</feature>
<accession>A0A3S5AHF9</accession>
<comment type="caution">
    <text evidence="2">The sequence shown here is derived from an EMBL/GenBank/DDBJ whole genome shotgun (WGS) entry which is preliminary data.</text>
</comment>
<feature type="compositionally biased region" description="Low complexity" evidence="1">
    <location>
        <begin position="65"/>
        <end position="80"/>
    </location>
</feature>
<evidence type="ECO:0000313" key="2">
    <source>
        <dbReference type="EMBL" id="VEL20334.1"/>
    </source>
</evidence>
<dbReference type="Proteomes" id="UP000784294">
    <property type="component" value="Unassembled WGS sequence"/>
</dbReference>
<dbReference type="EMBL" id="CAAALY010045969">
    <property type="protein sequence ID" value="VEL20334.1"/>
    <property type="molecule type" value="Genomic_DNA"/>
</dbReference>
<feature type="region of interest" description="Disordered" evidence="1">
    <location>
        <begin position="65"/>
        <end position="104"/>
    </location>
</feature>
<protein>
    <submittedName>
        <fullName evidence="2">Uncharacterized protein</fullName>
    </submittedName>
</protein>
<evidence type="ECO:0000256" key="1">
    <source>
        <dbReference type="SAM" id="MobiDB-lite"/>
    </source>
</evidence>
<gene>
    <name evidence="2" type="ORF">PXEA_LOCUS13774</name>
</gene>
<keyword evidence="3" id="KW-1185">Reference proteome</keyword>
<proteinExistence type="predicted"/>
<name>A0A3S5AHF9_9PLAT</name>
<reference evidence="2" key="1">
    <citation type="submission" date="2018-11" db="EMBL/GenBank/DDBJ databases">
        <authorList>
            <consortium name="Pathogen Informatics"/>
        </authorList>
    </citation>
    <scope>NUCLEOTIDE SEQUENCE</scope>
</reference>
<feature type="region of interest" description="Disordered" evidence="1">
    <location>
        <begin position="176"/>
        <end position="201"/>
    </location>
</feature>
<organism evidence="2 3">
    <name type="scientific">Protopolystoma xenopodis</name>
    <dbReference type="NCBI Taxonomy" id="117903"/>
    <lineage>
        <taxon>Eukaryota</taxon>
        <taxon>Metazoa</taxon>
        <taxon>Spiralia</taxon>
        <taxon>Lophotrochozoa</taxon>
        <taxon>Platyhelminthes</taxon>
        <taxon>Monogenea</taxon>
        <taxon>Polyopisthocotylea</taxon>
        <taxon>Polystomatidea</taxon>
        <taxon>Polystomatidae</taxon>
        <taxon>Protopolystoma</taxon>
    </lineage>
</organism>